<dbReference type="PATRIC" id="fig|1288298.3.peg.2633"/>
<feature type="region of interest" description="Disordered" evidence="1">
    <location>
        <begin position="45"/>
        <end position="85"/>
    </location>
</feature>
<comment type="caution">
    <text evidence="2">The sequence shown here is derived from an EMBL/GenBank/DDBJ whole genome shotgun (WGS) entry which is preliminary data.</text>
</comment>
<feature type="compositionally biased region" description="Basic and acidic residues" evidence="1">
    <location>
        <begin position="63"/>
        <end position="76"/>
    </location>
</feature>
<name>A0A0A0HJG5_9RHOB</name>
<dbReference type="STRING" id="215743.ROSMUCSMR3_02651"/>
<dbReference type="AlphaFoldDB" id="A0A0A0HJG5"/>
<dbReference type="EMBL" id="AONH01000014">
    <property type="protein sequence ID" value="KGM87305.1"/>
    <property type="molecule type" value="Genomic_DNA"/>
</dbReference>
<dbReference type="Proteomes" id="UP000030021">
    <property type="component" value="Unassembled WGS sequence"/>
</dbReference>
<organism evidence="2 3">
    <name type="scientific">Roseovarius mucosus DSM 17069</name>
    <dbReference type="NCBI Taxonomy" id="1288298"/>
    <lineage>
        <taxon>Bacteria</taxon>
        <taxon>Pseudomonadati</taxon>
        <taxon>Pseudomonadota</taxon>
        <taxon>Alphaproteobacteria</taxon>
        <taxon>Rhodobacterales</taxon>
        <taxon>Roseobacteraceae</taxon>
        <taxon>Roseovarius</taxon>
    </lineage>
</organism>
<reference evidence="2 3" key="1">
    <citation type="submission" date="2013-01" db="EMBL/GenBank/DDBJ databases">
        <authorList>
            <person name="Fiebig A."/>
            <person name="Goeker M."/>
            <person name="Klenk H.-P.P."/>
        </authorList>
    </citation>
    <scope>NUCLEOTIDE SEQUENCE [LARGE SCALE GENOMIC DNA]</scope>
    <source>
        <strain evidence="2 3">DSM 17069</strain>
    </source>
</reference>
<protein>
    <submittedName>
        <fullName evidence="2">TFIIB zinc-binding protein</fullName>
    </submittedName>
</protein>
<accession>A0A0A0HJG5</accession>
<evidence type="ECO:0000256" key="1">
    <source>
        <dbReference type="SAM" id="MobiDB-lite"/>
    </source>
</evidence>
<gene>
    <name evidence="2" type="ORF">rosmuc_02619</name>
</gene>
<dbReference type="eggNOG" id="ENOG503326U">
    <property type="taxonomic scope" value="Bacteria"/>
</dbReference>
<dbReference type="HOGENOM" id="CLU_2208793_0_0_5"/>
<evidence type="ECO:0000313" key="3">
    <source>
        <dbReference type="Proteomes" id="UP000030021"/>
    </source>
</evidence>
<evidence type="ECO:0000313" key="2">
    <source>
        <dbReference type="EMBL" id="KGM87305.1"/>
    </source>
</evidence>
<sequence>MGRMGHKIATCSYCGTRAVLVLDRARHELACSSCGAPLHEMKAMPARERGAARPKTRPMTLPRQEHGHERQAPERARKSKPRKGFGRRMLEEIWDAVEDIFD</sequence>
<proteinExistence type="predicted"/>